<dbReference type="PANTHER" id="PTHR16222:SF34">
    <property type="entry name" value="ADP-RIBOSYLGLYCOHYDROLASE"/>
    <property type="match status" value="1"/>
</dbReference>
<dbReference type="InterPro" id="IPR050792">
    <property type="entry name" value="ADP-ribosylglycohydrolase"/>
</dbReference>
<dbReference type="Gene3D" id="1.10.4080.10">
    <property type="entry name" value="ADP-ribosylation/Crystallin J1"/>
    <property type="match status" value="1"/>
</dbReference>
<sequence>MNDRLQNAMLGALVADAVSMPVHWYYDRNALDRDYPNLETYQAPKNPHPDSILWRSKYTPRNKDADILHEQAKYWGQKGVHYHQFLPAGDNTVNFLLGAQLYRSTVATGKYDPDAWLEIYINSLRTPGWHADTYLEEYHRAFFDNLARGKKPAECGIKDIHIGGLTPVPFLLAALDAIGETSLDADLPTVEAHLALTHHGSEIASTGRAFTRMLHALASGTDLRAAIIENASECVSEGQLDTWAQFEDRDVVGRYLTTACYLPDSFTASLYLAWKYHDDFSAGVIANARCGGDNAHRGAVVGALLAAANDIPEQWLKNLKSMERLRCDTLKPTF</sequence>
<keyword evidence="3" id="KW-1185">Reference proteome</keyword>
<keyword evidence="1" id="KW-0460">Magnesium</keyword>
<dbReference type="InterPro" id="IPR005502">
    <property type="entry name" value="Ribosyl_crysJ1"/>
</dbReference>
<dbReference type="GO" id="GO:0016787">
    <property type="term" value="F:hydrolase activity"/>
    <property type="evidence" value="ECO:0007669"/>
    <property type="project" value="UniProtKB-KW"/>
</dbReference>
<evidence type="ECO:0000313" key="2">
    <source>
        <dbReference type="EMBL" id="PXA05045.1"/>
    </source>
</evidence>
<dbReference type="EMBL" id="QHJQ01000002">
    <property type="protein sequence ID" value="PXA05045.1"/>
    <property type="molecule type" value="Genomic_DNA"/>
</dbReference>
<comment type="cofactor">
    <cofactor evidence="1">
        <name>Mg(2+)</name>
        <dbReference type="ChEBI" id="CHEBI:18420"/>
    </cofactor>
    <text evidence="1">Binds 2 magnesium ions per subunit.</text>
</comment>
<feature type="binding site" evidence="1">
    <location>
        <position position="293"/>
    </location>
    <ligand>
        <name>Mg(2+)</name>
        <dbReference type="ChEBI" id="CHEBI:18420"/>
        <label>1</label>
    </ligand>
</feature>
<dbReference type="GO" id="GO:0046872">
    <property type="term" value="F:metal ion binding"/>
    <property type="evidence" value="ECO:0007669"/>
    <property type="project" value="UniProtKB-KW"/>
</dbReference>
<gene>
    <name evidence="2" type="ORF">DDZ13_03515</name>
</gene>
<dbReference type="Pfam" id="PF03747">
    <property type="entry name" value="ADP_ribosyl_GH"/>
    <property type="match status" value="1"/>
</dbReference>
<organism evidence="2 3">
    <name type="scientific">Coraliomargarita sinensis</name>
    <dbReference type="NCBI Taxonomy" id="2174842"/>
    <lineage>
        <taxon>Bacteria</taxon>
        <taxon>Pseudomonadati</taxon>
        <taxon>Verrucomicrobiota</taxon>
        <taxon>Opitutia</taxon>
        <taxon>Puniceicoccales</taxon>
        <taxon>Coraliomargaritaceae</taxon>
        <taxon>Coraliomargarita</taxon>
    </lineage>
</organism>
<dbReference type="InterPro" id="IPR036705">
    <property type="entry name" value="Ribosyl_crysJ1_sf"/>
</dbReference>
<dbReference type="AlphaFoldDB" id="A0A317ZHK1"/>
<keyword evidence="1" id="KW-0479">Metal-binding</keyword>
<dbReference type="SUPFAM" id="SSF101478">
    <property type="entry name" value="ADP-ribosylglycohydrolase"/>
    <property type="match status" value="1"/>
</dbReference>
<dbReference type="PANTHER" id="PTHR16222">
    <property type="entry name" value="ADP-RIBOSYLGLYCOHYDROLASE"/>
    <property type="match status" value="1"/>
</dbReference>
<dbReference type="OrthoDB" id="9798107at2"/>
<reference evidence="2 3" key="1">
    <citation type="submission" date="2018-05" db="EMBL/GenBank/DDBJ databases">
        <title>Coraliomargarita sinensis sp. nov., isolated from a marine solar saltern.</title>
        <authorList>
            <person name="Zhou L.Y."/>
        </authorList>
    </citation>
    <scope>NUCLEOTIDE SEQUENCE [LARGE SCALE GENOMIC DNA]</scope>
    <source>
        <strain evidence="2 3">WN38</strain>
    </source>
</reference>
<dbReference type="Proteomes" id="UP000247099">
    <property type="component" value="Unassembled WGS sequence"/>
</dbReference>
<dbReference type="InParanoid" id="A0A317ZHK1"/>
<comment type="caution">
    <text evidence="2">The sequence shown here is derived from an EMBL/GenBank/DDBJ whole genome shotgun (WGS) entry which is preliminary data.</text>
</comment>
<name>A0A317ZHK1_9BACT</name>
<dbReference type="RefSeq" id="WP_110130046.1">
    <property type="nucleotide sequence ID" value="NZ_QHJQ01000002.1"/>
</dbReference>
<accession>A0A317ZHK1</accession>
<protein>
    <submittedName>
        <fullName evidence="2">ADP-ribosylglycohydrolase</fullName>
    </submittedName>
</protein>
<evidence type="ECO:0000313" key="3">
    <source>
        <dbReference type="Proteomes" id="UP000247099"/>
    </source>
</evidence>
<keyword evidence="2" id="KW-0378">Hydrolase</keyword>
<evidence type="ECO:0000256" key="1">
    <source>
        <dbReference type="PIRSR" id="PIRSR605502-1"/>
    </source>
</evidence>
<proteinExistence type="predicted"/>